<evidence type="ECO:0000313" key="4">
    <source>
        <dbReference type="EMBL" id="THV73031.1"/>
    </source>
</evidence>
<dbReference type="PROSITE" id="PS51762">
    <property type="entry name" value="GH16_2"/>
    <property type="match status" value="1"/>
</dbReference>
<organism evidence="4 5">
    <name type="scientific">Aureobasidium pullulans</name>
    <name type="common">Black yeast</name>
    <name type="synonym">Pullularia pullulans</name>
    <dbReference type="NCBI Taxonomy" id="5580"/>
    <lineage>
        <taxon>Eukaryota</taxon>
        <taxon>Fungi</taxon>
        <taxon>Dikarya</taxon>
        <taxon>Ascomycota</taxon>
        <taxon>Pezizomycotina</taxon>
        <taxon>Dothideomycetes</taxon>
        <taxon>Dothideomycetidae</taxon>
        <taxon>Dothideales</taxon>
        <taxon>Saccotheciaceae</taxon>
        <taxon>Aureobasidium</taxon>
    </lineage>
</organism>
<dbReference type="AlphaFoldDB" id="A0A4S8SQB6"/>
<dbReference type="EMBL" id="QZAF01000105">
    <property type="protein sequence ID" value="THV73031.1"/>
    <property type="molecule type" value="Genomic_DNA"/>
</dbReference>
<evidence type="ECO:0000256" key="1">
    <source>
        <dbReference type="SAM" id="MobiDB-lite"/>
    </source>
</evidence>
<evidence type="ECO:0000256" key="2">
    <source>
        <dbReference type="SAM" id="SignalP"/>
    </source>
</evidence>
<reference evidence="4 5" key="1">
    <citation type="submission" date="2018-10" db="EMBL/GenBank/DDBJ databases">
        <title>Fifty Aureobasidium pullulans genomes reveal a recombining polyextremotolerant generalist.</title>
        <authorList>
            <person name="Gostincar C."/>
            <person name="Turk M."/>
            <person name="Zajc J."/>
            <person name="Gunde-Cimerman N."/>
        </authorList>
    </citation>
    <scope>NUCLEOTIDE SEQUENCE [LARGE SCALE GENOMIC DNA]</scope>
    <source>
        <strain evidence="4 5">EXF-11900</strain>
    </source>
</reference>
<sequence length="414" mass="43677">MLRLSQLFSLQASMRLTALATVASLTLTQTAYSQTTSSCNPTQQYSCPADPALSKSVNVDFTSGESDQFTASGLPTYDSNGASFTVGQSGDAPMLTSNWYIMFGKVEVKMKAAPGQGIVSSCVLQSDDLDEIDWEWVGNQQDQVQSIYFRKGDASTSGRGAAFHMDNPTEGFHTYTIDWTSTELVWQVDGKTQRALKATDAGDQYPQTPMLVKLGIWSGGDSSNAPGTIAWAGGNTDYSAGPYTMVVQSIAVTDYSTGKSYSYSDQTGSWTSIKAAGGSINGGSTNVDTSAPAITSVVSGAVPFEGTHRTSTSVSTPGIGNWRATASGMTSTVATTYPGLPSGWTVNGSGKVVPPSKATTGESLDPDRNPLNSDTDQLFSFDTPSYASPHQLQSFFGFSHGLPLVKTLPRDPAS</sequence>
<dbReference type="PANTHER" id="PTHR10963">
    <property type="entry name" value="GLYCOSYL HYDROLASE-RELATED"/>
    <property type="match status" value="1"/>
</dbReference>
<dbReference type="GO" id="GO:0005975">
    <property type="term" value="P:carbohydrate metabolic process"/>
    <property type="evidence" value="ECO:0007669"/>
    <property type="project" value="InterPro"/>
</dbReference>
<dbReference type="CDD" id="cd02183">
    <property type="entry name" value="GH16_fungal_CRH1_transglycosylase"/>
    <property type="match status" value="1"/>
</dbReference>
<feature type="compositionally biased region" description="Polar residues" evidence="1">
    <location>
        <begin position="370"/>
        <end position="379"/>
    </location>
</feature>
<keyword evidence="4" id="KW-0326">Glycosidase</keyword>
<dbReference type="GO" id="GO:0009277">
    <property type="term" value="C:fungal-type cell wall"/>
    <property type="evidence" value="ECO:0007669"/>
    <property type="project" value="TreeGrafter"/>
</dbReference>
<comment type="caution">
    <text evidence="4">The sequence shown here is derived from an EMBL/GenBank/DDBJ whole genome shotgun (WGS) entry which is preliminary data.</text>
</comment>
<dbReference type="Proteomes" id="UP000304951">
    <property type="component" value="Unassembled WGS sequence"/>
</dbReference>
<feature type="chain" id="PRO_5043195623" evidence="2">
    <location>
        <begin position="34"/>
        <end position="414"/>
    </location>
</feature>
<dbReference type="InterPro" id="IPR050546">
    <property type="entry name" value="Glycosyl_Hydrlase_16"/>
</dbReference>
<feature type="signal peptide" evidence="2">
    <location>
        <begin position="1"/>
        <end position="33"/>
    </location>
</feature>
<dbReference type="GO" id="GO:0031505">
    <property type="term" value="P:fungal-type cell wall organization"/>
    <property type="evidence" value="ECO:0007669"/>
    <property type="project" value="TreeGrafter"/>
</dbReference>
<feature type="region of interest" description="Disordered" evidence="1">
    <location>
        <begin position="348"/>
        <end position="379"/>
    </location>
</feature>
<dbReference type="Gene3D" id="2.60.120.200">
    <property type="match status" value="1"/>
</dbReference>
<dbReference type="InterPro" id="IPR013320">
    <property type="entry name" value="ConA-like_dom_sf"/>
</dbReference>
<keyword evidence="4" id="KW-0378">Hydrolase</keyword>
<name>A0A4S8SQB6_AURPU</name>
<gene>
    <name evidence="4" type="ORF">D6D28_03566</name>
</gene>
<evidence type="ECO:0000259" key="3">
    <source>
        <dbReference type="PROSITE" id="PS51762"/>
    </source>
</evidence>
<dbReference type="GO" id="GO:0004553">
    <property type="term" value="F:hydrolase activity, hydrolyzing O-glycosyl compounds"/>
    <property type="evidence" value="ECO:0007669"/>
    <property type="project" value="InterPro"/>
</dbReference>
<dbReference type="InterPro" id="IPR000757">
    <property type="entry name" value="Beta-glucanase-like"/>
</dbReference>
<keyword evidence="2" id="KW-0732">Signal</keyword>
<dbReference type="GO" id="GO:0016757">
    <property type="term" value="F:glycosyltransferase activity"/>
    <property type="evidence" value="ECO:0007669"/>
    <property type="project" value="TreeGrafter"/>
</dbReference>
<dbReference type="Pfam" id="PF00722">
    <property type="entry name" value="Glyco_hydro_16"/>
    <property type="match status" value="1"/>
</dbReference>
<protein>
    <submittedName>
        <fullName evidence="4">Putative transglycosidase, GH16 family</fullName>
    </submittedName>
</protein>
<dbReference type="PANTHER" id="PTHR10963:SF68">
    <property type="entry name" value="GLYCOSIDASE CRH1-RELATED"/>
    <property type="match status" value="1"/>
</dbReference>
<evidence type="ECO:0000313" key="5">
    <source>
        <dbReference type="Proteomes" id="UP000304951"/>
    </source>
</evidence>
<accession>A0A4S8SQB6</accession>
<feature type="domain" description="GH16" evidence="3">
    <location>
        <begin position="35"/>
        <end position="240"/>
    </location>
</feature>
<proteinExistence type="predicted"/>
<dbReference type="SUPFAM" id="SSF49899">
    <property type="entry name" value="Concanavalin A-like lectins/glucanases"/>
    <property type="match status" value="1"/>
</dbReference>